<protein>
    <recommendedName>
        <fullName evidence="3">DUF5077 domain-containing protein</fullName>
    </recommendedName>
</protein>
<evidence type="ECO:0008006" key="3">
    <source>
        <dbReference type="Google" id="ProtNLM"/>
    </source>
</evidence>
<dbReference type="EMBL" id="MHTO01000027">
    <property type="protein sequence ID" value="OHA61868.1"/>
    <property type="molecule type" value="Genomic_DNA"/>
</dbReference>
<reference evidence="1 2" key="1">
    <citation type="journal article" date="2016" name="Nat. Commun.">
        <title>Thousands of microbial genomes shed light on interconnected biogeochemical processes in an aquifer system.</title>
        <authorList>
            <person name="Anantharaman K."/>
            <person name="Brown C.T."/>
            <person name="Hug L.A."/>
            <person name="Sharon I."/>
            <person name="Castelle C.J."/>
            <person name="Probst A.J."/>
            <person name="Thomas B.C."/>
            <person name="Singh A."/>
            <person name="Wilkins M.J."/>
            <person name="Karaoz U."/>
            <person name="Brodie E.L."/>
            <person name="Williams K.H."/>
            <person name="Hubbard S.S."/>
            <person name="Banfield J.F."/>
        </authorList>
    </citation>
    <scope>NUCLEOTIDE SEQUENCE [LARGE SCALE GENOMIC DNA]</scope>
</reference>
<dbReference type="Proteomes" id="UP000179245">
    <property type="component" value="Unassembled WGS sequence"/>
</dbReference>
<evidence type="ECO:0000313" key="2">
    <source>
        <dbReference type="Proteomes" id="UP000179245"/>
    </source>
</evidence>
<dbReference type="AlphaFoldDB" id="A0A1G2QN19"/>
<sequence length="206" mass="23687">MHSYIYYYPKFNSSEKLEWRIRIEKIPESGNYFFALCFYINEPYLGNQIGGYAGFQLVGNEKKAIFSLWHSINAEAANKFVISDINENGLVKRILGLYNWEVNKLYDLSLEFNKNNIAFGIKNESGLFTNVGTQRLPDNFSYVDLAKKVDLFTEWFGNSNPTTPLKIVFLNLFPSPQKLEINTNSNTLGCNMRILDSNSAVFELNN</sequence>
<comment type="caution">
    <text evidence="1">The sequence shown here is derived from an EMBL/GenBank/DDBJ whole genome shotgun (WGS) entry which is preliminary data.</text>
</comment>
<proteinExistence type="predicted"/>
<gene>
    <name evidence="1" type="ORF">A2117_01750</name>
</gene>
<accession>A0A1G2QN19</accession>
<evidence type="ECO:0000313" key="1">
    <source>
        <dbReference type="EMBL" id="OHA61868.1"/>
    </source>
</evidence>
<name>A0A1G2QN19_9BACT</name>
<organism evidence="1 2">
    <name type="scientific">Candidatus Wildermuthbacteria bacterium GWA2_46_15</name>
    <dbReference type="NCBI Taxonomy" id="1802443"/>
    <lineage>
        <taxon>Bacteria</taxon>
        <taxon>Candidatus Wildermuthiibacteriota</taxon>
    </lineage>
</organism>
<dbReference type="STRING" id="1802443.A2117_01750"/>